<feature type="compositionally biased region" description="Polar residues" evidence="1">
    <location>
        <begin position="46"/>
        <end position="65"/>
    </location>
</feature>
<proteinExistence type="predicted"/>
<feature type="compositionally biased region" description="Basic and acidic residues" evidence="1">
    <location>
        <begin position="323"/>
        <end position="340"/>
    </location>
</feature>
<feature type="compositionally biased region" description="Polar residues" evidence="1">
    <location>
        <begin position="428"/>
        <end position="440"/>
    </location>
</feature>
<dbReference type="Proteomes" id="UP000800097">
    <property type="component" value="Unassembled WGS sequence"/>
</dbReference>
<name>A0A6A6JU72_WESOR</name>
<feature type="compositionally biased region" description="Basic and acidic residues" evidence="1">
    <location>
        <begin position="441"/>
        <end position="472"/>
    </location>
</feature>
<feature type="compositionally biased region" description="Basic and acidic residues" evidence="1">
    <location>
        <begin position="273"/>
        <end position="316"/>
    </location>
</feature>
<feature type="compositionally biased region" description="Basic and acidic residues" evidence="1">
    <location>
        <begin position="161"/>
        <end position="171"/>
    </location>
</feature>
<evidence type="ECO:0000256" key="1">
    <source>
        <dbReference type="SAM" id="MobiDB-lite"/>
    </source>
</evidence>
<feature type="compositionally biased region" description="Pro residues" evidence="1">
    <location>
        <begin position="101"/>
        <end position="115"/>
    </location>
</feature>
<feature type="compositionally biased region" description="Basic residues" evidence="1">
    <location>
        <begin position="136"/>
        <end position="149"/>
    </location>
</feature>
<sequence length="494" mass="52089">MKASRWAPKEEPAQDSAAPAPTVSEISAPPYASVQTETAPSEPLQVDTSTTDAYNGTTYDHSYSDPSMDPFAQTAGTDDLFFDDDIVPIDQPVVEETPTETPQPTPVETPPPPGPAQQQGQHHAPRGASNGDKGARGNRGRGRGGRGGRGRGGGLNNSHHAPTEPKSKPAEQQDITKPQEANNDGTPAATPATTTDTASPPPSAPASSTPVGPKDTTKAPTSVRGDRTLTGGPKRSRLTEEELNAKLASMRAKNETLAAQHARAEADLASFEAREAAAAKEDAERKRQQAERQRIDRQNRQQMMGEREKNRQRKLDAMQGRAWDNEKEEGFAGTGEERRTGAARGAYGGVAPSPRQVVEDAAAQVGEDGLSAPQSYRGGRGRGRGRGGRGGRGGGGRGDFHGPPQAGGKPEQPQQPPSASDFPELPSATPTSATAKPENGSSKKPDWPAKTKAEAVKAEEKEGEQPGMKKQDSFGLSPAEAGKSWADQFEDSQS</sequence>
<dbReference type="RefSeq" id="XP_033657313.1">
    <property type="nucleotide sequence ID" value="XM_033793560.1"/>
</dbReference>
<feature type="compositionally biased region" description="Polar residues" evidence="1">
    <location>
        <begin position="173"/>
        <end position="185"/>
    </location>
</feature>
<evidence type="ECO:0000313" key="2">
    <source>
        <dbReference type="EMBL" id="KAF2279774.1"/>
    </source>
</evidence>
<dbReference type="EMBL" id="ML986486">
    <property type="protein sequence ID" value="KAF2279774.1"/>
    <property type="molecule type" value="Genomic_DNA"/>
</dbReference>
<feature type="compositionally biased region" description="Low complexity" evidence="1">
    <location>
        <begin position="88"/>
        <end position="100"/>
    </location>
</feature>
<protein>
    <submittedName>
        <fullName evidence="2">Uncharacterized protein</fullName>
    </submittedName>
</protein>
<organism evidence="2 3">
    <name type="scientific">Westerdykella ornata</name>
    <dbReference type="NCBI Taxonomy" id="318751"/>
    <lineage>
        <taxon>Eukaryota</taxon>
        <taxon>Fungi</taxon>
        <taxon>Dikarya</taxon>
        <taxon>Ascomycota</taxon>
        <taxon>Pezizomycotina</taxon>
        <taxon>Dothideomycetes</taxon>
        <taxon>Pleosporomycetidae</taxon>
        <taxon>Pleosporales</taxon>
        <taxon>Sporormiaceae</taxon>
        <taxon>Westerdykella</taxon>
    </lineage>
</organism>
<dbReference type="GeneID" id="54546735"/>
<accession>A0A6A6JU72</accession>
<reference evidence="2" key="1">
    <citation type="journal article" date="2020" name="Stud. Mycol.">
        <title>101 Dothideomycetes genomes: a test case for predicting lifestyles and emergence of pathogens.</title>
        <authorList>
            <person name="Haridas S."/>
            <person name="Albert R."/>
            <person name="Binder M."/>
            <person name="Bloem J."/>
            <person name="Labutti K."/>
            <person name="Salamov A."/>
            <person name="Andreopoulos B."/>
            <person name="Baker S."/>
            <person name="Barry K."/>
            <person name="Bills G."/>
            <person name="Bluhm B."/>
            <person name="Cannon C."/>
            <person name="Castanera R."/>
            <person name="Culley D."/>
            <person name="Daum C."/>
            <person name="Ezra D."/>
            <person name="Gonzalez J."/>
            <person name="Henrissat B."/>
            <person name="Kuo A."/>
            <person name="Liang C."/>
            <person name="Lipzen A."/>
            <person name="Lutzoni F."/>
            <person name="Magnuson J."/>
            <person name="Mondo S."/>
            <person name="Nolan M."/>
            <person name="Ohm R."/>
            <person name="Pangilinan J."/>
            <person name="Park H.-J."/>
            <person name="Ramirez L."/>
            <person name="Alfaro M."/>
            <person name="Sun H."/>
            <person name="Tritt A."/>
            <person name="Yoshinaga Y."/>
            <person name="Zwiers L.-H."/>
            <person name="Turgeon B."/>
            <person name="Goodwin S."/>
            <person name="Spatafora J."/>
            <person name="Crous P."/>
            <person name="Grigoriev I."/>
        </authorList>
    </citation>
    <scope>NUCLEOTIDE SEQUENCE</scope>
    <source>
        <strain evidence="2">CBS 379.55</strain>
    </source>
</reference>
<feature type="region of interest" description="Disordered" evidence="1">
    <location>
        <begin position="273"/>
        <end position="494"/>
    </location>
</feature>
<gene>
    <name evidence="2" type="ORF">EI97DRAFT_186888</name>
</gene>
<feature type="compositionally biased region" description="Low complexity" evidence="1">
    <location>
        <begin position="186"/>
        <end position="198"/>
    </location>
</feature>
<feature type="compositionally biased region" description="Basic residues" evidence="1">
    <location>
        <begin position="379"/>
        <end position="389"/>
    </location>
</feature>
<keyword evidence="3" id="KW-1185">Reference proteome</keyword>
<dbReference type="OrthoDB" id="2402960at2759"/>
<dbReference type="AlphaFoldDB" id="A0A6A6JU72"/>
<dbReference type="PRINTS" id="PR01217">
    <property type="entry name" value="PRICHEXTENSN"/>
</dbReference>
<feature type="region of interest" description="Disordered" evidence="1">
    <location>
        <begin position="1"/>
        <end position="247"/>
    </location>
</feature>
<evidence type="ECO:0000313" key="3">
    <source>
        <dbReference type="Proteomes" id="UP000800097"/>
    </source>
</evidence>